<dbReference type="EMBL" id="JAJAQI010000033">
    <property type="protein sequence ID" value="MCB4823874.1"/>
    <property type="molecule type" value="Genomic_DNA"/>
</dbReference>
<accession>A0A9X1IGS1</accession>
<comment type="caution">
    <text evidence="1">The sequence shown here is derived from an EMBL/GenBank/DDBJ whole genome shotgun (WGS) entry which is preliminary data.</text>
</comment>
<evidence type="ECO:0008006" key="3">
    <source>
        <dbReference type="Google" id="ProtNLM"/>
    </source>
</evidence>
<evidence type="ECO:0000313" key="2">
    <source>
        <dbReference type="Proteomes" id="UP001139311"/>
    </source>
</evidence>
<dbReference type="SUPFAM" id="SSF50199">
    <property type="entry name" value="Staphylococcal nuclease"/>
    <property type="match status" value="1"/>
</dbReference>
<name>A0A9X1IGS1_9PROT</name>
<protein>
    <recommendedName>
        <fullName evidence="3">Nuclease</fullName>
    </recommendedName>
</protein>
<sequence length="295" mass="32556">MPFTLIKGSFHVVGYAPDGDSIRFGPDDPTLLDDLIGPAAELNSQLHVQLRIEGIDALETHYRPQGGRGNLHQPKAQAIAARTALLEFLGIGGVVWNADETRVVAAQDGVRGCILTRAVEKNRRPVAFAYAGDPAGQDGAAVHLDVPRLKGSWNYHAVARGLAYPTFYTGLFEDLRAAMIEATEQARMGGTGLFAEDTTTEWFLADSIAAITEDAVIMPKLFRRLATHLSRTGGLAGFKAALQASRERLLDLRRSNFTHFDSFVEEHPDGRRIRMTRRPEELVFDEMRQRTGNIF</sequence>
<gene>
    <name evidence="1" type="ORF">LHA35_19270</name>
</gene>
<dbReference type="Gene3D" id="2.40.50.90">
    <property type="match status" value="1"/>
</dbReference>
<proteinExistence type="predicted"/>
<dbReference type="AlphaFoldDB" id="A0A9X1IGS1"/>
<keyword evidence="2" id="KW-1185">Reference proteome</keyword>
<dbReference type="Proteomes" id="UP001139311">
    <property type="component" value="Unassembled WGS sequence"/>
</dbReference>
<reference evidence="1" key="1">
    <citation type="submission" date="2021-10" db="EMBL/GenBank/DDBJ databases">
        <title>Roseicella aerolatum sp. nov., isolated from aerosols of e-waste dismantling site.</title>
        <authorList>
            <person name="Qin T."/>
        </authorList>
    </citation>
    <scope>NUCLEOTIDE SEQUENCE</scope>
    <source>
        <strain evidence="1">GB24</strain>
    </source>
</reference>
<dbReference type="RefSeq" id="WP_226611125.1">
    <property type="nucleotide sequence ID" value="NZ_JAJAQI010000033.1"/>
</dbReference>
<evidence type="ECO:0000313" key="1">
    <source>
        <dbReference type="EMBL" id="MCB4823874.1"/>
    </source>
</evidence>
<organism evidence="1 2">
    <name type="scientific">Roseicella aerolata</name>
    <dbReference type="NCBI Taxonomy" id="2883479"/>
    <lineage>
        <taxon>Bacteria</taxon>
        <taxon>Pseudomonadati</taxon>
        <taxon>Pseudomonadota</taxon>
        <taxon>Alphaproteobacteria</taxon>
        <taxon>Acetobacterales</taxon>
        <taxon>Roseomonadaceae</taxon>
        <taxon>Roseicella</taxon>
    </lineage>
</organism>
<dbReference type="InterPro" id="IPR035437">
    <property type="entry name" value="SNase_OB-fold_sf"/>
</dbReference>